<organism evidence="4 5">
    <name type="scientific">Exilibacterium tricleocarpae</name>
    <dbReference type="NCBI Taxonomy" id="2591008"/>
    <lineage>
        <taxon>Bacteria</taxon>
        <taxon>Pseudomonadati</taxon>
        <taxon>Pseudomonadota</taxon>
        <taxon>Gammaproteobacteria</taxon>
        <taxon>Cellvibrionales</taxon>
        <taxon>Cellvibrionaceae</taxon>
        <taxon>Exilibacterium</taxon>
    </lineage>
</organism>
<keyword evidence="1" id="KW-0732">Signal</keyword>
<accession>A0A545SQI9</accession>
<feature type="chain" id="PRO_5022160217" evidence="1">
    <location>
        <begin position="22"/>
        <end position="515"/>
    </location>
</feature>
<gene>
    <name evidence="4" type="ORF">FKG94_25955</name>
</gene>
<name>A0A545SQI9_9GAMM</name>
<dbReference type="InterPro" id="IPR010799">
    <property type="entry name" value="MlrC_C"/>
</dbReference>
<evidence type="ECO:0000259" key="2">
    <source>
        <dbReference type="Pfam" id="PF07171"/>
    </source>
</evidence>
<feature type="domain" description="Microcystin LR degradation protein MlrC N-terminal" evidence="3">
    <location>
        <begin position="34"/>
        <end position="322"/>
    </location>
</feature>
<dbReference type="Pfam" id="PF07364">
    <property type="entry name" value="DUF1485"/>
    <property type="match status" value="1"/>
</dbReference>
<reference evidence="4 5" key="1">
    <citation type="submission" date="2019-06" db="EMBL/GenBank/DDBJ databases">
        <title>Whole genome sequence for Cellvibrionaceae sp. R142.</title>
        <authorList>
            <person name="Wang G."/>
        </authorList>
    </citation>
    <scope>NUCLEOTIDE SEQUENCE [LARGE SCALE GENOMIC DNA]</scope>
    <source>
        <strain evidence="4 5">R142</strain>
    </source>
</reference>
<feature type="signal peptide" evidence="1">
    <location>
        <begin position="1"/>
        <end position="21"/>
    </location>
</feature>
<keyword evidence="5" id="KW-1185">Reference proteome</keyword>
<feature type="domain" description="Microcystin LR degradation protein MlrC C-terminal" evidence="2">
    <location>
        <begin position="344"/>
        <end position="503"/>
    </location>
</feature>
<protein>
    <submittedName>
        <fullName evidence="4">M81 family metallopeptidase</fullName>
    </submittedName>
</protein>
<evidence type="ECO:0000313" key="4">
    <source>
        <dbReference type="EMBL" id="TQV67241.1"/>
    </source>
</evidence>
<dbReference type="Proteomes" id="UP000319732">
    <property type="component" value="Unassembled WGS sequence"/>
</dbReference>
<dbReference type="OrthoDB" id="5288421at2"/>
<dbReference type="Pfam" id="PF07171">
    <property type="entry name" value="MlrC_C"/>
    <property type="match status" value="1"/>
</dbReference>
<evidence type="ECO:0000259" key="3">
    <source>
        <dbReference type="Pfam" id="PF07364"/>
    </source>
</evidence>
<comment type="caution">
    <text evidence="4">The sequence shown here is derived from an EMBL/GenBank/DDBJ whole genome shotgun (WGS) entry which is preliminary data.</text>
</comment>
<sequence length="515" mass="57012">MKKFALLLALVGLCVSTMAPADSQRNQSKSKKVRIGVVSFAMETCTFCPRITDIEHFEYYGKPFTGDAVLNSGAGTRGFVHAAGEYHNVEVIGAYAVHDPLGGSMGSWVTRRAFDKYTNAAIEQLRKIPNLNAVYLPLHGAMAVSGIARPEAEFVRRIKQQLGDIPVAVTLDLHANEDAELANYADIILIVKRFPHYDFNLMGERAARLLIRQVRGVYNPVIEARRPNIAFATVYGGTHQGLPRDMMERARRWENRHLDTYVSVAMGFPFADVPDMGMSLFVMTNDNRELAARIADDMNDYIRQRRAQFEYDIPKLARGVEQGLAYLQREQGPVVLANLSDRLGDATHILSELIARKRSNYVVATISDKAAIETIKSHYTAGDSLKIAVGGHTGSLAGKPVQIHGKVAFVGQFRIGGDTPSDLVAITFGANNWVLLTPTRYQVTRRAILDHAGVPVDKMDIFVVKSRNHFRRGFMETGLAKHAVVIDAPGHGPADIGQLTFKNLPKGTYSRFLKY</sequence>
<dbReference type="EMBL" id="VHSG01000036">
    <property type="protein sequence ID" value="TQV67241.1"/>
    <property type="molecule type" value="Genomic_DNA"/>
</dbReference>
<evidence type="ECO:0000256" key="1">
    <source>
        <dbReference type="SAM" id="SignalP"/>
    </source>
</evidence>
<dbReference type="AlphaFoldDB" id="A0A545SQI9"/>
<evidence type="ECO:0000313" key="5">
    <source>
        <dbReference type="Proteomes" id="UP000319732"/>
    </source>
</evidence>
<dbReference type="InterPro" id="IPR015995">
    <property type="entry name" value="MlrC_N"/>
</dbReference>
<dbReference type="RefSeq" id="WP_142929866.1">
    <property type="nucleotide sequence ID" value="NZ_ML660112.1"/>
</dbReference>
<proteinExistence type="predicted"/>